<reference evidence="2" key="1">
    <citation type="journal article" date="2000" name="Plasmid">
        <title>Complete DNA sequence and analysis of an emerging cryptic plasmid isolated from Yersinia pestis.</title>
        <authorList>
            <person name="Dong X.Q."/>
            <person name="Lindler L.E."/>
            <person name="Chu M.C."/>
        </authorList>
    </citation>
    <scope>NUCLEOTIDE SEQUENCE</scope>
    <source>
        <strain evidence="2">CH971662</strain>
        <plasmid evidence="2">pYC</plasmid>
    </source>
</reference>
<evidence type="ECO:0000313" key="2">
    <source>
        <dbReference type="EMBL" id="AAF05098.1"/>
    </source>
</evidence>
<gene>
    <name evidence="2" type="primary">orf2</name>
</gene>
<keyword evidence="2" id="KW-0614">Plasmid</keyword>
<dbReference type="GO" id="GO:0006355">
    <property type="term" value="P:regulation of DNA-templated transcription"/>
    <property type="evidence" value="ECO:0007669"/>
    <property type="project" value="InterPro"/>
</dbReference>
<dbReference type="GO" id="GO:0003677">
    <property type="term" value="F:DNA binding"/>
    <property type="evidence" value="ECO:0007669"/>
    <property type="project" value="UniProtKB-KW"/>
</dbReference>
<proteinExistence type="predicted"/>
<keyword evidence="1" id="KW-0238">DNA-binding</keyword>
<dbReference type="InterPro" id="IPR036388">
    <property type="entry name" value="WH-like_DNA-bd_sf"/>
</dbReference>
<dbReference type="InterPro" id="IPR000792">
    <property type="entry name" value="Tscrpt_reg_LuxR_C"/>
</dbReference>
<dbReference type="InterPro" id="IPR016032">
    <property type="entry name" value="Sig_transdc_resp-reg_C-effctor"/>
</dbReference>
<name>Q9RPN1_YERPE</name>
<dbReference type="RefSeq" id="WP_010891413.1">
    <property type="nucleotide sequence ID" value="NC_002144.1"/>
</dbReference>
<sequence length="85" mass="9882">MTESDATRIASLHQIFDEDELTDHQKDIVLMYAFGFTFREIADEKCIRENTISYHLEKVRCQLGNLTLNSLRSVILLRVFMGRSS</sequence>
<geneLocation type="plasmid" evidence="2">
    <name>pYC</name>
</geneLocation>
<dbReference type="Gene3D" id="1.10.10.10">
    <property type="entry name" value="Winged helix-like DNA-binding domain superfamily/Winged helix DNA-binding domain"/>
    <property type="match status" value="1"/>
</dbReference>
<dbReference type="EMBL" id="AF152923">
    <property type="protein sequence ID" value="AAF05098.1"/>
    <property type="molecule type" value="Genomic_DNA"/>
</dbReference>
<evidence type="ECO:0000256" key="1">
    <source>
        <dbReference type="ARBA" id="ARBA00023125"/>
    </source>
</evidence>
<accession>Q9RPN1</accession>
<protein>
    <submittedName>
        <fullName evidence="2">ORF2</fullName>
    </submittedName>
</protein>
<dbReference type="PRINTS" id="PR00038">
    <property type="entry name" value="HTHLUXR"/>
</dbReference>
<organism evidence="2">
    <name type="scientific">Yersinia pestis</name>
    <dbReference type="NCBI Taxonomy" id="632"/>
    <lineage>
        <taxon>Bacteria</taxon>
        <taxon>Pseudomonadati</taxon>
        <taxon>Pseudomonadota</taxon>
        <taxon>Gammaproteobacteria</taxon>
        <taxon>Enterobacterales</taxon>
        <taxon>Yersiniaceae</taxon>
        <taxon>Yersinia</taxon>
    </lineage>
</organism>
<dbReference type="AlphaFoldDB" id="Q9RPN1"/>
<dbReference type="SUPFAM" id="SSF46894">
    <property type="entry name" value="C-terminal effector domain of the bipartite response regulators"/>
    <property type="match status" value="1"/>
</dbReference>